<feature type="region of interest" description="Disordered" evidence="1">
    <location>
        <begin position="106"/>
        <end position="145"/>
    </location>
</feature>
<dbReference type="EMBL" id="JARJCM010000023">
    <property type="protein sequence ID" value="KAJ7040103.1"/>
    <property type="molecule type" value="Genomic_DNA"/>
</dbReference>
<dbReference type="Proteomes" id="UP001218188">
    <property type="component" value="Unassembled WGS sequence"/>
</dbReference>
<feature type="compositionally biased region" description="Basic and acidic residues" evidence="1">
    <location>
        <begin position="1"/>
        <end position="10"/>
    </location>
</feature>
<evidence type="ECO:0000313" key="2">
    <source>
        <dbReference type="EMBL" id="KAJ7040103.1"/>
    </source>
</evidence>
<proteinExistence type="predicted"/>
<feature type="compositionally biased region" description="Basic and acidic residues" evidence="1">
    <location>
        <begin position="106"/>
        <end position="120"/>
    </location>
</feature>
<sequence>MPKVLKDKTRPGGSPDNPIFVRPSPQKKRHAKSGAPGDSKENPLLVQASPPKTRRIFGGPPSAIVQHRPKTMYLSVVLRKGPPPPSPPTSAWSARRRAQINADAARYRAEHPDARPEPILRIRRRHAPPQPSIIDVDAPGPSFAE</sequence>
<dbReference type="AlphaFoldDB" id="A0AAD6X5U3"/>
<evidence type="ECO:0000256" key="1">
    <source>
        <dbReference type="SAM" id="MobiDB-lite"/>
    </source>
</evidence>
<accession>A0AAD6X5U3</accession>
<reference evidence="2" key="1">
    <citation type="submission" date="2023-03" db="EMBL/GenBank/DDBJ databases">
        <title>Massive genome expansion in bonnet fungi (Mycena s.s.) driven by repeated elements and novel gene families across ecological guilds.</title>
        <authorList>
            <consortium name="Lawrence Berkeley National Laboratory"/>
            <person name="Harder C.B."/>
            <person name="Miyauchi S."/>
            <person name="Viragh M."/>
            <person name="Kuo A."/>
            <person name="Thoen E."/>
            <person name="Andreopoulos B."/>
            <person name="Lu D."/>
            <person name="Skrede I."/>
            <person name="Drula E."/>
            <person name="Henrissat B."/>
            <person name="Morin E."/>
            <person name="Kohler A."/>
            <person name="Barry K."/>
            <person name="LaButti K."/>
            <person name="Morin E."/>
            <person name="Salamov A."/>
            <person name="Lipzen A."/>
            <person name="Mereny Z."/>
            <person name="Hegedus B."/>
            <person name="Baldrian P."/>
            <person name="Stursova M."/>
            <person name="Weitz H."/>
            <person name="Taylor A."/>
            <person name="Grigoriev I.V."/>
            <person name="Nagy L.G."/>
            <person name="Martin F."/>
            <person name="Kauserud H."/>
        </authorList>
    </citation>
    <scope>NUCLEOTIDE SEQUENCE</scope>
    <source>
        <strain evidence="2">CBHHK200</strain>
    </source>
</reference>
<name>A0AAD6X5U3_9AGAR</name>
<evidence type="ECO:0000313" key="3">
    <source>
        <dbReference type="Proteomes" id="UP001218188"/>
    </source>
</evidence>
<organism evidence="2 3">
    <name type="scientific">Mycena alexandri</name>
    <dbReference type="NCBI Taxonomy" id="1745969"/>
    <lineage>
        <taxon>Eukaryota</taxon>
        <taxon>Fungi</taxon>
        <taxon>Dikarya</taxon>
        <taxon>Basidiomycota</taxon>
        <taxon>Agaricomycotina</taxon>
        <taxon>Agaricomycetes</taxon>
        <taxon>Agaricomycetidae</taxon>
        <taxon>Agaricales</taxon>
        <taxon>Marasmiineae</taxon>
        <taxon>Mycenaceae</taxon>
        <taxon>Mycena</taxon>
    </lineage>
</organism>
<keyword evidence="3" id="KW-1185">Reference proteome</keyword>
<gene>
    <name evidence="2" type="ORF">C8F04DRAFT_1254246</name>
</gene>
<protein>
    <submittedName>
        <fullName evidence="2">Uncharacterized protein</fullName>
    </submittedName>
</protein>
<feature type="region of interest" description="Disordered" evidence="1">
    <location>
        <begin position="1"/>
        <end position="64"/>
    </location>
</feature>
<comment type="caution">
    <text evidence="2">The sequence shown here is derived from an EMBL/GenBank/DDBJ whole genome shotgun (WGS) entry which is preliminary data.</text>
</comment>